<dbReference type="GO" id="GO:0006950">
    <property type="term" value="P:response to stress"/>
    <property type="evidence" value="ECO:0007669"/>
    <property type="project" value="TreeGrafter"/>
</dbReference>
<keyword evidence="1" id="KW-0805">Transcription regulation</keyword>
<evidence type="ECO:0000256" key="1">
    <source>
        <dbReference type="ARBA" id="ARBA00023015"/>
    </source>
</evidence>
<comment type="caution">
    <text evidence="5">The sequence shown here is derived from an EMBL/GenBank/DDBJ whole genome shotgun (WGS) entry which is preliminary data.</text>
</comment>
<dbReference type="InterPro" id="IPR000835">
    <property type="entry name" value="HTH_MarR-typ"/>
</dbReference>
<feature type="domain" description="HTH marR-type" evidence="4">
    <location>
        <begin position="7"/>
        <end position="142"/>
    </location>
</feature>
<gene>
    <name evidence="5" type="ORF">FOY91_17705</name>
</gene>
<sequence>MLAEDLETGIAFLLYDTARQLRARFDERARGIGVTRQQWRVLMILARQDGRNQSEVADMLDVERITLCRMIDRLAEAGLVERRADPRDRRMWRLHLLPAAHEIVAQLSVVGRTVEAEARALLGADAALLHDGLLRLHDGLRDDARRSAA</sequence>
<dbReference type="RefSeq" id="WP_145154785.1">
    <property type="nucleotide sequence ID" value="NZ_VNIM01000099.1"/>
</dbReference>
<dbReference type="PANTHER" id="PTHR33164">
    <property type="entry name" value="TRANSCRIPTIONAL REGULATOR, MARR FAMILY"/>
    <property type="match status" value="1"/>
</dbReference>
<dbReference type="Pfam" id="PF12802">
    <property type="entry name" value="MarR_2"/>
    <property type="match status" value="1"/>
</dbReference>
<evidence type="ECO:0000313" key="5">
    <source>
        <dbReference type="EMBL" id="TVV71066.1"/>
    </source>
</evidence>
<evidence type="ECO:0000256" key="2">
    <source>
        <dbReference type="ARBA" id="ARBA00023125"/>
    </source>
</evidence>
<dbReference type="PROSITE" id="PS50995">
    <property type="entry name" value="HTH_MARR_2"/>
    <property type="match status" value="1"/>
</dbReference>
<accession>A0A558QV95</accession>
<reference evidence="5 6" key="1">
    <citation type="submission" date="2019-07" db="EMBL/GenBank/DDBJ databases">
        <title>Sphingomonas solaris sp. nov., isolated from a solar panel from Boston, Massachusetts.</title>
        <authorList>
            <person name="Tanner K."/>
            <person name="Pascual J."/>
            <person name="Mancuso C."/>
            <person name="Pereto J."/>
            <person name="Khalil A."/>
            <person name="Vilanova C."/>
        </authorList>
    </citation>
    <scope>NUCLEOTIDE SEQUENCE [LARGE SCALE GENOMIC DNA]</scope>
    <source>
        <strain evidence="5 6">R4DWN</strain>
    </source>
</reference>
<dbReference type="EMBL" id="VNIM01000099">
    <property type="protein sequence ID" value="TVV71066.1"/>
    <property type="molecule type" value="Genomic_DNA"/>
</dbReference>
<dbReference type="SUPFAM" id="SSF46785">
    <property type="entry name" value="Winged helix' DNA-binding domain"/>
    <property type="match status" value="1"/>
</dbReference>
<evidence type="ECO:0000259" key="4">
    <source>
        <dbReference type="PROSITE" id="PS50995"/>
    </source>
</evidence>
<proteinExistence type="predicted"/>
<dbReference type="GO" id="GO:0003677">
    <property type="term" value="F:DNA binding"/>
    <property type="evidence" value="ECO:0007669"/>
    <property type="project" value="UniProtKB-KW"/>
</dbReference>
<dbReference type="PRINTS" id="PR00598">
    <property type="entry name" value="HTHMARR"/>
</dbReference>
<dbReference type="SMART" id="SM00347">
    <property type="entry name" value="HTH_MARR"/>
    <property type="match status" value="1"/>
</dbReference>
<keyword evidence="6" id="KW-1185">Reference proteome</keyword>
<dbReference type="Proteomes" id="UP000318681">
    <property type="component" value="Unassembled WGS sequence"/>
</dbReference>
<keyword evidence="3" id="KW-0804">Transcription</keyword>
<dbReference type="InterPro" id="IPR039422">
    <property type="entry name" value="MarR/SlyA-like"/>
</dbReference>
<dbReference type="InterPro" id="IPR036390">
    <property type="entry name" value="WH_DNA-bd_sf"/>
</dbReference>
<evidence type="ECO:0000256" key="3">
    <source>
        <dbReference type="ARBA" id="ARBA00023163"/>
    </source>
</evidence>
<evidence type="ECO:0000313" key="6">
    <source>
        <dbReference type="Proteomes" id="UP000318681"/>
    </source>
</evidence>
<keyword evidence="2" id="KW-0238">DNA-binding</keyword>
<dbReference type="GO" id="GO:0003700">
    <property type="term" value="F:DNA-binding transcription factor activity"/>
    <property type="evidence" value="ECO:0007669"/>
    <property type="project" value="InterPro"/>
</dbReference>
<organism evidence="5 6">
    <name type="scientific">Alterirhizorhabdus solaris</name>
    <dbReference type="NCBI Taxonomy" id="2529389"/>
    <lineage>
        <taxon>Bacteria</taxon>
        <taxon>Pseudomonadati</taxon>
        <taxon>Pseudomonadota</taxon>
        <taxon>Alphaproteobacteria</taxon>
        <taxon>Sphingomonadales</taxon>
        <taxon>Rhizorhabdaceae</taxon>
        <taxon>Alterirhizorhabdus</taxon>
    </lineage>
</organism>
<dbReference type="Gene3D" id="1.10.10.10">
    <property type="entry name" value="Winged helix-like DNA-binding domain superfamily/Winged helix DNA-binding domain"/>
    <property type="match status" value="1"/>
</dbReference>
<dbReference type="OrthoDB" id="582199at2"/>
<dbReference type="AlphaFoldDB" id="A0A558QV95"/>
<dbReference type="PANTHER" id="PTHR33164:SF64">
    <property type="entry name" value="TRANSCRIPTIONAL REGULATOR SLYA"/>
    <property type="match status" value="1"/>
</dbReference>
<name>A0A558QV95_9SPHN</name>
<dbReference type="InterPro" id="IPR036388">
    <property type="entry name" value="WH-like_DNA-bd_sf"/>
</dbReference>
<protein>
    <submittedName>
        <fullName evidence="5">MarR family transcriptional regulator</fullName>
    </submittedName>
</protein>